<evidence type="ECO:0000313" key="3">
    <source>
        <dbReference type="Proteomes" id="UP001152649"/>
    </source>
</evidence>
<protein>
    <recommendedName>
        <fullName evidence="1">BTB domain-containing protein</fullName>
    </recommendedName>
</protein>
<name>A0A9W4IFQ8_9EURO</name>
<evidence type="ECO:0000259" key="1">
    <source>
        <dbReference type="Pfam" id="PF00651"/>
    </source>
</evidence>
<dbReference type="EMBL" id="CAJVPG010000042">
    <property type="protein sequence ID" value="CAG8270538.1"/>
    <property type="molecule type" value="Genomic_DNA"/>
</dbReference>
<reference evidence="2" key="1">
    <citation type="submission" date="2021-07" db="EMBL/GenBank/DDBJ databases">
        <authorList>
            <person name="Branca A.L. A."/>
        </authorList>
    </citation>
    <scope>NUCLEOTIDE SEQUENCE</scope>
</reference>
<dbReference type="SUPFAM" id="SSF54695">
    <property type="entry name" value="POZ domain"/>
    <property type="match status" value="1"/>
</dbReference>
<dbReference type="InterPro" id="IPR000210">
    <property type="entry name" value="BTB/POZ_dom"/>
</dbReference>
<evidence type="ECO:0000313" key="2">
    <source>
        <dbReference type="EMBL" id="CAG8270538.1"/>
    </source>
</evidence>
<organism evidence="2 3">
    <name type="scientific">Penicillium salamii</name>
    <dbReference type="NCBI Taxonomy" id="1612424"/>
    <lineage>
        <taxon>Eukaryota</taxon>
        <taxon>Fungi</taxon>
        <taxon>Dikarya</taxon>
        <taxon>Ascomycota</taxon>
        <taxon>Pezizomycotina</taxon>
        <taxon>Eurotiomycetes</taxon>
        <taxon>Eurotiomycetidae</taxon>
        <taxon>Eurotiales</taxon>
        <taxon>Aspergillaceae</taxon>
        <taxon>Penicillium</taxon>
    </lineage>
</organism>
<dbReference type="AlphaFoldDB" id="A0A9W4IFQ8"/>
<dbReference type="Proteomes" id="UP001152649">
    <property type="component" value="Unassembled WGS sequence"/>
</dbReference>
<keyword evidence="3" id="KW-1185">Reference proteome</keyword>
<gene>
    <name evidence="2" type="ORF">PSALAMII_LOCUS1173</name>
</gene>
<dbReference type="Gene3D" id="3.30.710.10">
    <property type="entry name" value="Potassium Channel Kv1.1, Chain A"/>
    <property type="match status" value="1"/>
</dbReference>
<dbReference type="OrthoDB" id="6161812at2759"/>
<dbReference type="CDD" id="cd18186">
    <property type="entry name" value="BTB_POZ_ZBTB_KLHL-like"/>
    <property type="match status" value="1"/>
</dbReference>
<comment type="caution">
    <text evidence="2">The sequence shown here is derived from an EMBL/GenBank/DDBJ whole genome shotgun (WGS) entry which is preliminary data.</text>
</comment>
<proteinExistence type="predicted"/>
<dbReference type="InterPro" id="IPR011333">
    <property type="entry name" value="SKP1/BTB/POZ_sf"/>
</dbReference>
<feature type="domain" description="BTB" evidence="1">
    <location>
        <begin position="2"/>
        <end position="37"/>
    </location>
</feature>
<accession>A0A9W4IFQ8</accession>
<sequence>MRHDPTYSDLTVVCGGDEYAVHKCIVCTRSTFFAKACDCKFKVRHHGGGEMLLSLSTHLN</sequence>
<dbReference type="Pfam" id="PF00651">
    <property type="entry name" value="BTB"/>
    <property type="match status" value="1"/>
</dbReference>